<keyword evidence="2" id="KW-1185">Reference proteome</keyword>
<protein>
    <submittedName>
        <fullName evidence="1">Uncharacterized protein</fullName>
    </submittedName>
</protein>
<feature type="non-terminal residue" evidence="1">
    <location>
        <position position="167"/>
    </location>
</feature>
<proteinExistence type="predicted"/>
<comment type="caution">
    <text evidence="1">The sequence shown here is derived from an EMBL/GenBank/DDBJ whole genome shotgun (WGS) entry which is preliminary data.</text>
</comment>
<dbReference type="EMBL" id="JABFAA010000003">
    <property type="protein sequence ID" value="MBA0677636.1"/>
    <property type="molecule type" value="Genomic_DNA"/>
</dbReference>
<reference evidence="1 2" key="1">
    <citation type="journal article" date="2019" name="Genome Biol. Evol.">
        <title>Insights into the evolution of the New World diploid cottons (Gossypium, subgenus Houzingenia) based on genome sequencing.</title>
        <authorList>
            <person name="Grover C.E."/>
            <person name="Arick M.A. 2nd"/>
            <person name="Thrash A."/>
            <person name="Conover J.L."/>
            <person name="Sanders W.S."/>
            <person name="Peterson D.G."/>
            <person name="Frelichowski J.E."/>
            <person name="Scheffler J.A."/>
            <person name="Scheffler B.E."/>
            <person name="Wendel J.F."/>
        </authorList>
    </citation>
    <scope>NUCLEOTIDE SEQUENCE [LARGE SCALE GENOMIC DNA]</scope>
    <source>
        <strain evidence="1">185</strain>
        <tissue evidence="1">Leaf</tissue>
    </source>
</reference>
<name>A0A7J8WRJ6_GOSAI</name>
<gene>
    <name evidence="1" type="ORF">Goari_019033</name>
</gene>
<dbReference type="AlphaFoldDB" id="A0A7J8WRJ6"/>
<organism evidence="1 2">
    <name type="scientific">Gossypium aridum</name>
    <name type="common">American cotton</name>
    <name type="synonym">Erioxylum aridum</name>
    <dbReference type="NCBI Taxonomy" id="34290"/>
    <lineage>
        <taxon>Eukaryota</taxon>
        <taxon>Viridiplantae</taxon>
        <taxon>Streptophyta</taxon>
        <taxon>Embryophyta</taxon>
        <taxon>Tracheophyta</taxon>
        <taxon>Spermatophyta</taxon>
        <taxon>Magnoliopsida</taxon>
        <taxon>eudicotyledons</taxon>
        <taxon>Gunneridae</taxon>
        <taxon>Pentapetalae</taxon>
        <taxon>rosids</taxon>
        <taxon>malvids</taxon>
        <taxon>Malvales</taxon>
        <taxon>Malvaceae</taxon>
        <taxon>Malvoideae</taxon>
        <taxon>Gossypium</taxon>
    </lineage>
</organism>
<evidence type="ECO:0000313" key="1">
    <source>
        <dbReference type="EMBL" id="MBA0677636.1"/>
    </source>
</evidence>
<accession>A0A7J8WRJ6</accession>
<dbReference type="Proteomes" id="UP000593577">
    <property type="component" value="Unassembled WGS sequence"/>
</dbReference>
<sequence>EFRSCNFSSHSLSVQLGQGILDKLVTVYLPTERLRSKATAGTMSNRVAQTHSMISTNNFSTKQNIKRNCKANCTSGTMQQLAKNTKCLTKNHCHKEKQCAEMVNDKIGVEKAEPYLNIVIVEDIRVYEEEKRGIKLKGQSHIKHQRIFFRVPLLACLIAKIFNPQNL</sequence>
<evidence type="ECO:0000313" key="2">
    <source>
        <dbReference type="Proteomes" id="UP000593577"/>
    </source>
</evidence>